<protein>
    <submittedName>
        <fullName evidence="1">Uncharacterized protein</fullName>
    </submittedName>
</protein>
<dbReference type="GO" id="GO:0016042">
    <property type="term" value="P:lipid catabolic process"/>
    <property type="evidence" value="ECO:0007669"/>
    <property type="project" value="InterPro"/>
</dbReference>
<reference evidence="1" key="1">
    <citation type="submission" date="2021-07" db="EMBL/GenBank/DDBJ databases">
        <authorList>
            <person name="Durling M."/>
        </authorList>
    </citation>
    <scope>NUCLEOTIDE SEQUENCE</scope>
</reference>
<accession>A0A9N9LPZ0</accession>
<sequence>MNSETHSLPEITREALEFEQSQWSSGSVHNDPFYSVVKSPALAILPPGALLKLERTTDTSLYSLPAATALSRIIYQSKTLSGEIVPVSTFILWSHTSRSTDDGYQVVAWAHGTSAAQSAFPELSKSFVVTGHSQGGGTAWAVAQRQHHEPVEGYLGYIAFSPVTNFAAEPEPFGSIIGVAATPAIEAVFPDFNRADVLTEDAVARLGLIQEADGGLATALTLLVGIQLTKPGWIENPSIKKFLSVTSNGRKPISGPLLVIHGDLDTRVSFEVAAEAVEETAMMFPDADIEFLHLEGANHDSAMVSVQWAWMDWIQRRFEGVSTERGLRRKVVKAVRPVEAYQRDVNWYIAPSTNFWERP</sequence>
<proteinExistence type="predicted"/>
<dbReference type="OrthoDB" id="5382058at2759"/>
<comment type="caution">
    <text evidence="1">The sequence shown here is derived from an EMBL/GenBank/DDBJ whole genome shotgun (WGS) entry which is preliminary data.</text>
</comment>
<gene>
    <name evidence="1" type="ORF">HYALB_00000325</name>
</gene>
<dbReference type="PANTHER" id="PTHR34853">
    <property type="match status" value="1"/>
</dbReference>
<dbReference type="Gene3D" id="3.40.50.1820">
    <property type="entry name" value="alpha/beta hydrolase"/>
    <property type="match status" value="3"/>
</dbReference>
<organism evidence="1 2">
    <name type="scientific">Hymenoscyphus albidus</name>
    <dbReference type="NCBI Taxonomy" id="595503"/>
    <lineage>
        <taxon>Eukaryota</taxon>
        <taxon>Fungi</taxon>
        <taxon>Dikarya</taxon>
        <taxon>Ascomycota</taxon>
        <taxon>Pezizomycotina</taxon>
        <taxon>Leotiomycetes</taxon>
        <taxon>Helotiales</taxon>
        <taxon>Helotiaceae</taxon>
        <taxon>Hymenoscyphus</taxon>
    </lineage>
</organism>
<dbReference type="SUPFAM" id="SSF53474">
    <property type="entry name" value="alpha/beta-Hydrolases"/>
    <property type="match status" value="1"/>
</dbReference>
<name>A0A9N9LPZ0_9HELO</name>
<evidence type="ECO:0000313" key="2">
    <source>
        <dbReference type="Proteomes" id="UP000701801"/>
    </source>
</evidence>
<dbReference type="InterPro" id="IPR029058">
    <property type="entry name" value="AB_hydrolase_fold"/>
</dbReference>
<dbReference type="Proteomes" id="UP000701801">
    <property type="component" value="Unassembled WGS sequence"/>
</dbReference>
<dbReference type="AlphaFoldDB" id="A0A9N9LPZ0"/>
<dbReference type="GO" id="GO:0004806">
    <property type="term" value="F:triacylglycerol lipase activity"/>
    <property type="evidence" value="ECO:0007669"/>
    <property type="project" value="InterPro"/>
</dbReference>
<evidence type="ECO:0000313" key="1">
    <source>
        <dbReference type="EMBL" id="CAG8979189.1"/>
    </source>
</evidence>
<dbReference type="InterPro" id="IPR005152">
    <property type="entry name" value="Lipase_secreted"/>
</dbReference>
<dbReference type="EMBL" id="CAJVRM010000296">
    <property type="protein sequence ID" value="CAG8979189.1"/>
    <property type="molecule type" value="Genomic_DNA"/>
</dbReference>
<keyword evidence="2" id="KW-1185">Reference proteome</keyword>
<dbReference type="PANTHER" id="PTHR34853:SF1">
    <property type="entry name" value="LIPASE 5"/>
    <property type="match status" value="1"/>
</dbReference>